<organism evidence="3 4">
    <name type="scientific">Candidatus Nitrosacidococcus tergens</name>
    <dbReference type="NCBI Taxonomy" id="553981"/>
    <lineage>
        <taxon>Bacteria</taxon>
        <taxon>Pseudomonadati</taxon>
        <taxon>Pseudomonadota</taxon>
        <taxon>Gammaproteobacteria</taxon>
        <taxon>Chromatiales</taxon>
        <taxon>Chromatiaceae</taxon>
        <taxon>Candidatus Nitrosacidococcus</taxon>
    </lineage>
</organism>
<dbReference type="PROSITE" id="PS50404">
    <property type="entry name" value="GST_NTER"/>
    <property type="match status" value="1"/>
</dbReference>
<dbReference type="GO" id="GO:0016740">
    <property type="term" value="F:transferase activity"/>
    <property type="evidence" value="ECO:0007669"/>
    <property type="project" value="UniProtKB-KW"/>
</dbReference>
<dbReference type="InterPro" id="IPR036249">
    <property type="entry name" value="Thioredoxin-like_sf"/>
</dbReference>
<reference evidence="3 4" key="1">
    <citation type="submission" date="2020-03" db="EMBL/GenBank/DDBJ databases">
        <authorList>
            <person name="Picone N."/>
        </authorList>
    </citation>
    <scope>NUCLEOTIDE SEQUENCE [LARGE SCALE GENOMIC DNA]</scope>
    <source>
        <strain evidence="3">NSCAC1</strain>
    </source>
</reference>
<dbReference type="Gene3D" id="3.40.30.10">
    <property type="entry name" value="Glutaredoxin"/>
    <property type="match status" value="1"/>
</dbReference>
<dbReference type="RefSeq" id="WP_197744926.1">
    <property type="nucleotide sequence ID" value="NZ_LR778175.1"/>
</dbReference>
<dbReference type="Gene3D" id="1.20.1050.10">
    <property type="match status" value="1"/>
</dbReference>
<evidence type="ECO:0000313" key="4">
    <source>
        <dbReference type="Proteomes" id="UP000516072"/>
    </source>
</evidence>
<dbReference type="PANTHER" id="PTHR44051:SF8">
    <property type="entry name" value="GLUTATHIONE S-TRANSFERASE GSTA"/>
    <property type="match status" value="1"/>
</dbReference>
<dbReference type="SUPFAM" id="SSF47616">
    <property type="entry name" value="GST C-terminal domain-like"/>
    <property type="match status" value="1"/>
</dbReference>
<evidence type="ECO:0000259" key="1">
    <source>
        <dbReference type="PROSITE" id="PS50404"/>
    </source>
</evidence>
<dbReference type="InterPro" id="IPR034345">
    <property type="entry name" value="Gtt2-like_N"/>
</dbReference>
<dbReference type="PROSITE" id="PS50405">
    <property type="entry name" value="GST_CTER"/>
    <property type="match status" value="1"/>
</dbReference>
<feature type="domain" description="GST N-terminal" evidence="1">
    <location>
        <begin position="1"/>
        <end position="80"/>
    </location>
</feature>
<feature type="domain" description="GST C-terminal" evidence="2">
    <location>
        <begin position="85"/>
        <end position="217"/>
    </location>
</feature>
<proteinExistence type="predicted"/>
<dbReference type="InterPro" id="IPR040079">
    <property type="entry name" value="Glutathione_S-Trfase"/>
</dbReference>
<evidence type="ECO:0000259" key="2">
    <source>
        <dbReference type="PROSITE" id="PS50405"/>
    </source>
</evidence>
<dbReference type="SFLD" id="SFLDG00358">
    <property type="entry name" value="Main_(cytGST)"/>
    <property type="match status" value="1"/>
</dbReference>
<evidence type="ECO:0000313" key="3">
    <source>
        <dbReference type="EMBL" id="CAB1275267.1"/>
    </source>
</evidence>
<dbReference type="InterPro" id="IPR036282">
    <property type="entry name" value="Glutathione-S-Trfase_C_sf"/>
</dbReference>
<dbReference type="AlphaFoldDB" id="A0A7G1Q8T9"/>
<accession>A0A7G1Q8T9</accession>
<dbReference type="Pfam" id="PF13409">
    <property type="entry name" value="GST_N_2"/>
    <property type="match status" value="1"/>
</dbReference>
<dbReference type="SUPFAM" id="SSF52833">
    <property type="entry name" value="Thioredoxin-like"/>
    <property type="match status" value="1"/>
</dbReference>
<gene>
    <name evidence="3" type="ORF">NSCAC_0581</name>
</gene>
<dbReference type="InterPro" id="IPR004045">
    <property type="entry name" value="Glutathione_S-Trfase_N"/>
</dbReference>
<dbReference type="Pfam" id="PF13410">
    <property type="entry name" value="GST_C_2"/>
    <property type="match status" value="1"/>
</dbReference>
<name>A0A7G1Q8T9_9GAMM</name>
<keyword evidence="3" id="KW-0808">Transferase</keyword>
<dbReference type="PANTHER" id="PTHR44051">
    <property type="entry name" value="GLUTATHIONE S-TRANSFERASE-RELATED"/>
    <property type="match status" value="1"/>
</dbReference>
<protein>
    <submittedName>
        <fullName evidence="3">Glutathione S-transferase, N-terminal domain</fullName>
    </submittedName>
</protein>
<keyword evidence="4" id="KW-1185">Reference proteome</keyword>
<dbReference type="SFLD" id="SFLDS00019">
    <property type="entry name" value="Glutathione_Transferase_(cytos"/>
    <property type="match status" value="1"/>
</dbReference>
<dbReference type="CDD" id="cd03051">
    <property type="entry name" value="GST_N_GTT2_like"/>
    <property type="match status" value="1"/>
</dbReference>
<dbReference type="InterPro" id="IPR010987">
    <property type="entry name" value="Glutathione-S-Trfase_C-like"/>
</dbReference>
<dbReference type="KEGG" id="ntg:NSCAC_0581"/>
<dbReference type="Proteomes" id="UP000516072">
    <property type="component" value="Chromosome"/>
</dbReference>
<dbReference type="EMBL" id="LR778175">
    <property type="protein sequence ID" value="CAB1275267.1"/>
    <property type="molecule type" value="Genomic_DNA"/>
</dbReference>
<sequence>MLVLDAISPAPRCLRMFLLEKSLQLDSQFIDVMTGENRETNYLAINPAGQVPSLRLDDGSYITESVAIAEYLEELYPQPVLIGNSPKERAITRMWWRRVELNITEFIHNAFHYSEGLKRFESRIPISPEAAPGLKMVAQDRIQWLDSMIHGPYLCGERFSAADIWLYVWLDFANQASVNQPIDFNRLENLSGWFEKISKRASAQLSEKPLHEIKTNS</sequence>